<feature type="transmembrane region" description="Helical" evidence="6">
    <location>
        <begin position="482"/>
        <end position="500"/>
    </location>
</feature>
<gene>
    <name evidence="8" type="ORF">I6G29_13455</name>
    <name evidence="9" type="ORF">NCTC11997_00048</name>
</gene>
<dbReference type="GO" id="GO:0030420">
    <property type="term" value="P:establishment of competence for transformation"/>
    <property type="evidence" value="ECO:0007669"/>
    <property type="project" value="InterPro"/>
</dbReference>
<dbReference type="InterPro" id="IPR025405">
    <property type="entry name" value="DUF4131"/>
</dbReference>
<proteinExistence type="predicted"/>
<feature type="transmembrane region" description="Helical" evidence="6">
    <location>
        <begin position="58"/>
        <end position="76"/>
    </location>
</feature>
<feature type="transmembrane region" description="Helical" evidence="6">
    <location>
        <begin position="412"/>
        <end position="431"/>
    </location>
</feature>
<evidence type="ECO:0000313" key="11">
    <source>
        <dbReference type="Proteomes" id="UP000594903"/>
    </source>
</evidence>
<feature type="transmembrane region" description="Helical" evidence="6">
    <location>
        <begin position="443"/>
        <end position="462"/>
    </location>
</feature>
<feature type="transmembrane region" description="Helical" evidence="6">
    <location>
        <begin position="336"/>
        <end position="364"/>
    </location>
</feature>
<dbReference type="EMBL" id="CP065725">
    <property type="protein sequence ID" value="QPT40085.1"/>
    <property type="molecule type" value="Genomic_DNA"/>
</dbReference>
<evidence type="ECO:0000313" key="8">
    <source>
        <dbReference type="EMBL" id="QPT40085.1"/>
    </source>
</evidence>
<name>A0A378XC21_9BURK</name>
<dbReference type="PANTHER" id="PTHR30619">
    <property type="entry name" value="DNA INTERNALIZATION/COMPETENCE PROTEIN COMEC/REC2"/>
    <property type="match status" value="1"/>
</dbReference>
<organism evidence="9 10">
    <name type="scientific">Oligella ureolytica</name>
    <dbReference type="NCBI Taxonomy" id="90244"/>
    <lineage>
        <taxon>Bacteria</taxon>
        <taxon>Pseudomonadati</taxon>
        <taxon>Pseudomonadota</taxon>
        <taxon>Betaproteobacteria</taxon>
        <taxon>Burkholderiales</taxon>
        <taxon>Alcaligenaceae</taxon>
        <taxon>Oligella</taxon>
    </lineage>
</organism>
<feature type="transmembrane region" description="Helical" evidence="6">
    <location>
        <begin position="268"/>
        <end position="289"/>
    </location>
</feature>
<evidence type="ECO:0000256" key="4">
    <source>
        <dbReference type="ARBA" id="ARBA00022989"/>
    </source>
</evidence>
<sequence>MGFWFFICLSGIGGLAFLHTLPQLPDLNSLFVSQLLCLFAVIVCLYRSRYVSLRKKLACVFIGLLVFLLMMSYGTWRAQERLADRLSLQHDDRVSRLVVEVSDLVDYGDDYLQFDARVIRSKPSTGIPSNIRLRWSFGAFAGPYTKPLPLKEPMPEIKPGEIWELSALLRQPYGAFNPGQGDILSYRFVNNHRAVGTVKGSPKRLTESGRFDWSIKIAQLRHHIRAKLSHYVADKRYGSVMIALVMGDQAAISQDDWVLFNRSGLTHLVSISGSHITMLSSLASLLCFLSWRHLSVAQKSLSERMAAQRLAAFVGILVAWFYCSIAGWGVPAQRSFLMLLIFFINYAFALQWSIHMVLVVAALLVLLIEPWAVLSIGFWLSFGAMLVLILLAKEVLKAQGLKQKLLIAIRGWTKMQLAVFLGLAPLLALLFSQVSLISPITNAYAIFLIGTIITPASLLLAVTSQFEPLDLVSESLATITHYLLFLCLELTAKLITWSYALLDVPRLSIGIAVLALFSILSLFVARFSRWTSLSLLWLLPIFMDAGFKQTVHSGEWQAYMLDVGQGSAILIKTHKHHLLFDVGPRTSYDNEASNKVIIPVLRGLGVKHLDYVVVSHSDLDHVGGFSELISQVSVGHVYGSFSLDQWLAKEEMIFAKDYRPLNADLHAEVCLAGHHFELDGVSFSFIWPVQQGVLPLKAKSANEESCVLLVQGEHHNLLLTGDIDRLVEDKLIKSGILPKIDAVVVPHHGSKTSSSVAFIEHIKAQVAVAQAGHYNRYKHPDPTVVARWSAGDRNFYNTITDGAVTLRSSALGLQSRTERSDRKRYWH</sequence>
<dbReference type="InterPro" id="IPR035681">
    <property type="entry name" value="ComA-like_MBL"/>
</dbReference>
<dbReference type="SMART" id="SM00849">
    <property type="entry name" value="Lactamase_B"/>
    <property type="match status" value="1"/>
</dbReference>
<feature type="domain" description="Metallo-beta-lactamase" evidence="7">
    <location>
        <begin position="565"/>
        <end position="773"/>
    </location>
</feature>
<dbReference type="STRING" id="1122619.GCA_000373745_01386"/>
<dbReference type="Proteomes" id="UP000594903">
    <property type="component" value="Chromosome"/>
</dbReference>
<dbReference type="Gene3D" id="3.60.15.10">
    <property type="entry name" value="Ribonuclease Z/Hydroxyacylglutathione hydrolase-like"/>
    <property type="match status" value="1"/>
</dbReference>
<dbReference type="NCBIfam" id="TIGR00361">
    <property type="entry name" value="ComEC_Rec2"/>
    <property type="match status" value="1"/>
</dbReference>
<dbReference type="InterPro" id="IPR036866">
    <property type="entry name" value="RibonucZ/Hydroxyglut_hydro"/>
</dbReference>
<dbReference type="GO" id="GO:0005886">
    <property type="term" value="C:plasma membrane"/>
    <property type="evidence" value="ECO:0007669"/>
    <property type="project" value="UniProtKB-SubCell"/>
</dbReference>
<dbReference type="NCBIfam" id="TIGR00360">
    <property type="entry name" value="ComEC_N-term"/>
    <property type="match status" value="1"/>
</dbReference>
<dbReference type="Proteomes" id="UP000254603">
    <property type="component" value="Unassembled WGS sequence"/>
</dbReference>
<dbReference type="Pfam" id="PF13567">
    <property type="entry name" value="DUF4131"/>
    <property type="match status" value="1"/>
</dbReference>
<dbReference type="AlphaFoldDB" id="A0A378XC21"/>
<dbReference type="Pfam" id="PF00753">
    <property type="entry name" value="Lactamase_B"/>
    <property type="match status" value="1"/>
</dbReference>
<dbReference type="CDD" id="cd07731">
    <property type="entry name" value="ComA-like_MBL-fold"/>
    <property type="match status" value="1"/>
</dbReference>
<evidence type="ECO:0000256" key="6">
    <source>
        <dbReference type="SAM" id="Phobius"/>
    </source>
</evidence>
<dbReference type="Pfam" id="PF03772">
    <property type="entry name" value="Competence"/>
    <property type="match status" value="1"/>
</dbReference>
<protein>
    <submittedName>
        <fullName evidence="9">ComEC family competence protein</fullName>
    </submittedName>
    <submittedName>
        <fullName evidence="8">DNA internalization-related competence protein ComEC/Rec2</fullName>
    </submittedName>
</protein>
<reference evidence="9 10" key="1">
    <citation type="submission" date="2018-06" db="EMBL/GenBank/DDBJ databases">
        <authorList>
            <consortium name="Pathogen Informatics"/>
            <person name="Doyle S."/>
        </authorList>
    </citation>
    <scope>NUCLEOTIDE SEQUENCE [LARGE SCALE GENOMIC DNA]</scope>
    <source>
        <strain evidence="9 10">NCTC11997</strain>
    </source>
</reference>
<feature type="transmembrane region" description="Helical" evidence="6">
    <location>
        <begin position="507"/>
        <end position="524"/>
    </location>
</feature>
<dbReference type="InterPro" id="IPR052159">
    <property type="entry name" value="Competence_DNA_uptake"/>
</dbReference>
<evidence type="ECO:0000256" key="1">
    <source>
        <dbReference type="ARBA" id="ARBA00004651"/>
    </source>
</evidence>
<dbReference type="InterPro" id="IPR004797">
    <property type="entry name" value="Competence_ComEC/Rec2"/>
</dbReference>
<feature type="transmembrane region" description="Helical" evidence="6">
    <location>
        <begin position="28"/>
        <end position="46"/>
    </location>
</feature>
<evidence type="ECO:0000313" key="10">
    <source>
        <dbReference type="Proteomes" id="UP000254603"/>
    </source>
</evidence>
<dbReference type="SUPFAM" id="SSF56281">
    <property type="entry name" value="Metallo-hydrolase/oxidoreductase"/>
    <property type="match status" value="1"/>
</dbReference>
<evidence type="ECO:0000256" key="2">
    <source>
        <dbReference type="ARBA" id="ARBA00022475"/>
    </source>
</evidence>
<evidence type="ECO:0000313" key="9">
    <source>
        <dbReference type="EMBL" id="SUA50131.1"/>
    </source>
</evidence>
<feature type="transmembrane region" description="Helical" evidence="6">
    <location>
        <begin position="310"/>
        <end position="330"/>
    </location>
</feature>
<dbReference type="EMBL" id="UGSB01000001">
    <property type="protein sequence ID" value="SUA50131.1"/>
    <property type="molecule type" value="Genomic_DNA"/>
</dbReference>
<keyword evidence="4 6" id="KW-1133">Transmembrane helix</keyword>
<keyword evidence="5 6" id="KW-0472">Membrane</keyword>
<evidence type="ECO:0000256" key="3">
    <source>
        <dbReference type="ARBA" id="ARBA00022692"/>
    </source>
</evidence>
<evidence type="ECO:0000259" key="7">
    <source>
        <dbReference type="SMART" id="SM00849"/>
    </source>
</evidence>
<reference evidence="8 11" key="2">
    <citation type="submission" date="2020-12" db="EMBL/GenBank/DDBJ databases">
        <title>FDA dAtabase for Regulatory Grade micrObial Sequences (FDA-ARGOS): Supporting development and validation of Infectious Disease Dx tests.</title>
        <authorList>
            <person name="Sproer C."/>
            <person name="Gronow S."/>
            <person name="Severitt S."/>
            <person name="Schroder I."/>
            <person name="Tallon L."/>
            <person name="Sadzewicz L."/>
            <person name="Zhao X."/>
            <person name="Boylan J."/>
            <person name="Ott S."/>
            <person name="Bowen H."/>
            <person name="Vavikolanu K."/>
            <person name="Mehta A."/>
            <person name="Aluvathingal J."/>
            <person name="Nadendla S."/>
            <person name="Lowell S."/>
            <person name="Myers T."/>
            <person name="Yan Y."/>
            <person name="Sichtig H."/>
        </authorList>
    </citation>
    <scope>NUCLEOTIDE SEQUENCE [LARGE SCALE GENOMIC DNA]</scope>
    <source>
        <strain evidence="8 11">FDAARGOS_872</strain>
    </source>
</reference>
<feature type="transmembrane region" description="Helical" evidence="6">
    <location>
        <begin position="371"/>
        <end position="392"/>
    </location>
</feature>
<accession>A0A378XC21</accession>
<keyword evidence="11" id="KW-1185">Reference proteome</keyword>
<keyword evidence="3 6" id="KW-0812">Transmembrane</keyword>
<comment type="subcellular location">
    <subcellularLocation>
        <location evidence="1">Cell membrane</location>
        <topology evidence="1">Multi-pass membrane protein</topology>
    </subcellularLocation>
</comment>
<dbReference type="OrthoDB" id="9761531at2"/>
<dbReference type="InterPro" id="IPR004477">
    <property type="entry name" value="ComEC_N"/>
</dbReference>
<keyword evidence="2" id="KW-1003">Cell membrane</keyword>
<dbReference type="PANTHER" id="PTHR30619:SF1">
    <property type="entry name" value="RECOMBINATION PROTEIN 2"/>
    <property type="match status" value="1"/>
</dbReference>
<evidence type="ECO:0000256" key="5">
    <source>
        <dbReference type="ARBA" id="ARBA00023136"/>
    </source>
</evidence>
<dbReference type="InterPro" id="IPR001279">
    <property type="entry name" value="Metallo-B-lactamas"/>
</dbReference>